<proteinExistence type="predicted"/>
<organism evidence="1 2">
    <name type="scientific">Rotaria magnacalcarata</name>
    <dbReference type="NCBI Taxonomy" id="392030"/>
    <lineage>
        <taxon>Eukaryota</taxon>
        <taxon>Metazoa</taxon>
        <taxon>Spiralia</taxon>
        <taxon>Gnathifera</taxon>
        <taxon>Rotifera</taxon>
        <taxon>Eurotatoria</taxon>
        <taxon>Bdelloidea</taxon>
        <taxon>Philodinida</taxon>
        <taxon>Philodinidae</taxon>
        <taxon>Rotaria</taxon>
    </lineage>
</organism>
<comment type="caution">
    <text evidence="1">The sequence shown here is derived from an EMBL/GenBank/DDBJ whole genome shotgun (WGS) entry which is preliminary data.</text>
</comment>
<dbReference type="EMBL" id="CAJOBI010242852">
    <property type="protein sequence ID" value="CAF5088737.1"/>
    <property type="molecule type" value="Genomic_DNA"/>
</dbReference>
<dbReference type="AlphaFoldDB" id="A0A8S3EYP3"/>
<reference evidence="1" key="1">
    <citation type="submission" date="2021-02" db="EMBL/GenBank/DDBJ databases">
        <authorList>
            <person name="Nowell W R."/>
        </authorList>
    </citation>
    <scope>NUCLEOTIDE SEQUENCE</scope>
</reference>
<evidence type="ECO:0000313" key="2">
    <source>
        <dbReference type="Proteomes" id="UP000676336"/>
    </source>
</evidence>
<sequence>LLMEFSDADPAFRARFLEPKFEPESFVQSIGKI</sequence>
<feature type="non-terminal residue" evidence="1">
    <location>
        <position position="1"/>
    </location>
</feature>
<accession>A0A8S3EYP3</accession>
<evidence type="ECO:0000313" key="1">
    <source>
        <dbReference type="EMBL" id="CAF5088737.1"/>
    </source>
</evidence>
<gene>
    <name evidence="1" type="ORF">SMN809_LOCUS61111</name>
</gene>
<protein>
    <submittedName>
        <fullName evidence="1">Uncharacterized protein</fullName>
    </submittedName>
</protein>
<dbReference type="Proteomes" id="UP000676336">
    <property type="component" value="Unassembled WGS sequence"/>
</dbReference>
<name>A0A8S3EYP3_9BILA</name>